<keyword evidence="3" id="KW-0235">DNA replication</keyword>
<dbReference type="Gene3D" id="2.170.16.10">
    <property type="entry name" value="Hedgehog/Intein (Hint) domain"/>
    <property type="match status" value="1"/>
</dbReference>
<dbReference type="InterPro" id="IPR012337">
    <property type="entry name" value="RNaseH-like_sf"/>
</dbReference>
<evidence type="ECO:0000313" key="7">
    <source>
        <dbReference type="Proteomes" id="UP000792865"/>
    </source>
</evidence>
<dbReference type="GO" id="GO:0016539">
    <property type="term" value="P:intein-mediated protein splicing"/>
    <property type="evidence" value="ECO:0007669"/>
    <property type="project" value="InterPro"/>
</dbReference>
<dbReference type="PROSITE" id="PS50817">
    <property type="entry name" value="INTEIN_N_TER"/>
    <property type="match status" value="1"/>
</dbReference>
<dbReference type="AlphaFoldDB" id="A0AAC9VJG2"/>
<evidence type="ECO:0000256" key="3">
    <source>
        <dbReference type="ARBA" id="ARBA00022705"/>
    </source>
</evidence>
<proteinExistence type="predicted"/>
<dbReference type="Pfam" id="PF00476">
    <property type="entry name" value="DNA_pol_A"/>
    <property type="match status" value="1"/>
</dbReference>
<dbReference type="PROSITE" id="PS50818">
    <property type="entry name" value="INTEIN_C_TER"/>
    <property type="match status" value="1"/>
</dbReference>
<dbReference type="SUPFAM" id="SSF51294">
    <property type="entry name" value="Hedgehog/intein (Hint) domain"/>
    <property type="match status" value="1"/>
</dbReference>
<evidence type="ECO:0000313" key="6">
    <source>
        <dbReference type="EMBL" id="ASV34103.1"/>
    </source>
</evidence>
<gene>
    <name evidence="6" type="ORF">CJJ18_09180</name>
</gene>
<evidence type="ECO:0000256" key="2">
    <source>
        <dbReference type="ARBA" id="ARBA00012417"/>
    </source>
</evidence>
<dbReference type="Proteomes" id="UP000792865">
    <property type="component" value="Chromosome"/>
</dbReference>
<protein>
    <recommendedName>
        <fullName evidence="2">DNA-directed DNA polymerase</fullName>
        <ecNumber evidence="2">2.7.7.7</ecNumber>
    </recommendedName>
</protein>
<dbReference type="GO" id="GO:0006302">
    <property type="term" value="P:double-strand break repair"/>
    <property type="evidence" value="ECO:0007669"/>
    <property type="project" value="TreeGrafter"/>
</dbReference>
<feature type="domain" description="DNA-directed DNA polymerase family A palm" evidence="5">
    <location>
        <begin position="368"/>
        <end position="957"/>
    </location>
</feature>
<dbReference type="EMBL" id="CP022932">
    <property type="protein sequence ID" value="ASV34103.1"/>
    <property type="molecule type" value="Genomic_DNA"/>
</dbReference>
<dbReference type="InterPro" id="IPR002298">
    <property type="entry name" value="DNA_polymerase_A"/>
</dbReference>
<dbReference type="GO" id="GO:0003677">
    <property type="term" value="F:DNA binding"/>
    <property type="evidence" value="ECO:0007669"/>
    <property type="project" value="InterPro"/>
</dbReference>
<dbReference type="GO" id="GO:0006261">
    <property type="term" value="P:DNA-templated DNA replication"/>
    <property type="evidence" value="ECO:0007669"/>
    <property type="project" value="InterPro"/>
</dbReference>
<dbReference type="PANTHER" id="PTHR10133">
    <property type="entry name" value="DNA POLYMERASE I"/>
    <property type="match status" value="1"/>
</dbReference>
<dbReference type="PANTHER" id="PTHR10133:SF27">
    <property type="entry name" value="DNA POLYMERASE NU"/>
    <property type="match status" value="1"/>
</dbReference>
<comment type="catalytic activity">
    <reaction evidence="4">
        <text>DNA(n) + a 2'-deoxyribonucleoside 5'-triphosphate = DNA(n+1) + diphosphate</text>
        <dbReference type="Rhea" id="RHEA:22508"/>
        <dbReference type="Rhea" id="RHEA-COMP:17339"/>
        <dbReference type="Rhea" id="RHEA-COMP:17340"/>
        <dbReference type="ChEBI" id="CHEBI:33019"/>
        <dbReference type="ChEBI" id="CHEBI:61560"/>
        <dbReference type="ChEBI" id="CHEBI:173112"/>
        <dbReference type="EC" id="2.7.7.7"/>
    </reaction>
</comment>
<evidence type="ECO:0000256" key="1">
    <source>
        <dbReference type="ARBA" id="ARBA00011541"/>
    </source>
</evidence>
<dbReference type="SUPFAM" id="SSF53098">
    <property type="entry name" value="Ribonuclease H-like"/>
    <property type="match status" value="1"/>
</dbReference>
<dbReference type="InterPro" id="IPR001098">
    <property type="entry name" value="DNA-dir_DNA_pol_A_palm_dom"/>
</dbReference>
<comment type="subunit">
    <text evidence="1">Single-chain monomer with multiple functions.</text>
</comment>
<organism evidence="6 7">
    <name type="scientific">Candidatus Williamhamiltonella defendens</name>
    <dbReference type="NCBI Taxonomy" id="138072"/>
    <lineage>
        <taxon>Bacteria</taxon>
        <taxon>Pseudomonadati</taxon>
        <taxon>Pseudomonadota</taxon>
        <taxon>Gammaproteobacteria</taxon>
        <taxon>Enterobacterales</taxon>
        <taxon>Enterobacteriaceae</taxon>
        <taxon>aphid secondary symbionts</taxon>
        <taxon>Candidatus Williamhamiltonella</taxon>
    </lineage>
</organism>
<dbReference type="InterPro" id="IPR036844">
    <property type="entry name" value="Hint_dom_sf"/>
</dbReference>
<sequence>MQNLLFCDLETYSDIPINCGTHRYAENAEILLFAYAYNHAPVKVWDVTQDKTMPADLKAYLDDSEILTVWHNGGMFDTVILKRVLNIDLPLSRVHDTLVQALAHGLPGALGLLCDIFNVNSDKAKDKEGKALISLLCKPRPKNSKIQRATALTHAEEWQRFKDYAGSDILAMREIYQHLPNWNMNVHETELWQLDQKINRRGMCMDVELAKSALTAVENEQKRLSTVTQQLTDNAVQNATQRDALLQHIASAFGITLPDMQASTLQRRINDPDIPPALRELLSVRLQSCTTSTSKYKALLKSVSADGRLRGTKQFCGASRTGRWAGRVFQPDNLPRPTLDPNTIDNGIEALKAGCAELICDDIMQLTSSALRGCIIAPPGKKLVISDLSNIEGRMLAWLAGENWKVNAFSEFDNGKGDDLYKLAYARAFNLLPEDVTKEQRQIGKVMELGLGYGGGVAAFLTFALAYGLDLDELAEAALPNIPPGVKREAMRWYQKSVETDKTYGLSEKIFVTCDSLKRMWRNAHPQTVSFWYDIEDAVKQAIQSPGIAFKCRKLSVRRDKSWLRICLPSGRSLCYPSARIENGQITYMGTNPYSRKWERLKTYGGKSCLAKGTLVLTITGWMPIEIVSQDAYVWDGIEWVRTDGSVFNGNQEVIQAYGVGMTADHQVLTEKGWKSASQSKRYNRSSCRLPDGYKLPRFRRKEINLESTLHLWTRNNHSSNRITKTKKTRYNCLLRMPKGTNNIMQKPKARNVKTPRFCCMEQHVSQMYSPFPQSMVKLWWSGNNGLQTLAKKFQQFLGRHGQDIPTRLIFRSHQQQCRLPPQKLPLGYVASTSSKYSTSTIRANSPRHNEYTGISSPNRDCSKHALLSPGKKGKSSTTSGAPKHIAEVYDLINCGPRNRFVIATPDGPLIVHNCENICQAAARDVLAYNMPPIEKAGYEIVLTVHDEIISEAPDTPQFSAEGLSKLLSFNSDWAWDLPLSANGFETYRYRKE</sequence>
<dbReference type="InterPro" id="IPR006141">
    <property type="entry name" value="Intein_N"/>
</dbReference>
<dbReference type="InterPro" id="IPR043502">
    <property type="entry name" value="DNA/RNA_pol_sf"/>
</dbReference>
<reference evidence="6" key="1">
    <citation type="submission" date="2017-08" db="EMBL/GenBank/DDBJ databases">
        <title>Genome sequence of Candidatus Hamiltonella defensa from Acyrthosiphon pisum strain MI47.</title>
        <authorList>
            <person name="Patel V.A."/>
            <person name="Chevignon G."/>
            <person name="Russell J.A."/>
            <person name="Oliver K.M."/>
        </authorList>
    </citation>
    <scope>NUCLEOTIDE SEQUENCE</scope>
    <source>
        <strain evidence="6">MI47</strain>
    </source>
</reference>
<dbReference type="Gene3D" id="1.10.150.20">
    <property type="entry name" value="5' to 3' exonuclease, C-terminal subdomain"/>
    <property type="match status" value="1"/>
</dbReference>
<dbReference type="SMART" id="SM00482">
    <property type="entry name" value="POLAc"/>
    <property type="match status" value="1"/>
</dbReference>
<name>A0AAC9VJG2_9ENTR</name>
<accession>A0AAC9VJG2</accession>
<evidence type="ECO:0000259" key="5">
    <source>
        <dbReference type="SMART" id="SM00482"/>
    </source>
</evidence>
<dbReference type="SUPFAM" id="SSF56672">
    <property type="entry name" value="DNA/RNA polymerases"/>
    <property type="match status" value="2"/>
</dbReference>
<dbReference type="EC" id="2.7.7.7" evidence="2"/>
<evidence type="ECO:0000256" key="4">
    <source>
        <dbReference type="ARBA" id="ARBA00049244"/>
    </source>
</evidence>
<dbReference type="GO" id="GO:0003887">
    <property type="term" value="F:DNA-directed DNA polymerase activity"/>
    <property type="evidence" value="ECO:0007669"/>
    <property type="project" value="UniProtKB-EC"/>
</dbReference>
<dbReference type="InterPro" id="IPR030934">
    <property type="entry name" value="Intein_C"/>
</dbReference>